<dbReference type="Pfam" id="PF10300">
    <property type="entry name" value="Iml2-TPR_39"/>
    <property type="match status" value="1"/>
</dbReference>
<comment type="caution">
    <text evidence="1">The sequence shown here is derived from an EMBL/GenBank/DDBJ whole genome shotgun (WGS) entry which is preliminary data.</text>
</comment>
<sequence>MSFLFGGSRKESVDLTAVDSDALIKVLKGLDLVMDDRIPEAVEIFDSKSTAFHLTGKAVISFIQGVLGFEPAVLKRASDELQAAEDALEKGLKTAAKYRMRTSTYPCGMEYEVCLGEVQLMHAICGFAGESIMKSFSSVLKIKRAFATFDSIMKKHGAKITEQHARPVDTTTIHEDVNVPLVDEAIQSGVLMCYGLLTLIISLLPPKLTKVLNLLGFHGERDEALKYLWIAASKPQSLQGAASFASLVQYYGGAVQLCDIYDTSAGKDGWPVEKSFQTLEQINQYYPRGKLWVLHDAKLRGMEKNLTEALAVLDRGFASEKPELQQIETLMLFEYALDCSFDHQYVKAAEYYIRVRDQNDWSHALYTYFAACCYIEDIRSNGNVDSLPKANELLESIPAMFQTKQKLFGGTKVTVPIESLIERRISKWSKKRVSAGGSGGLAEYAGPSPIMELIYVYNGYRRMDKVALTRWKSVPPAPNMDSDDEICRELMSAVVLRNLGDIAGASSILRDFCGKKIKTAEAWAVAFGYYEYAVCIWWELQDLTDNKKVREQLDECYKYLRMALDAENNELEGRLNIRCQLAKEVVKARRSQIGSKN</sequence>
<proteinExistence type="predicted"/>
<dbReference type="AlphaFoldDB" id="R4XDC1"/>
<dbReference type="PANTHER" id="PTHR31859">
    <property type="entry name" value="TETRATRICOPEPTIDE REPEAT PROTEIN 39 FAMILY MEMBER"/>
    <property type="match status" value="1"/>
</dbReference>
<gene>
    <name evidence="1" type="ORF">TAPDE_002399</name>
</gene>
<dbReference type="VEuPathDB" id="FungiDB:TAPDE_002399"/>
<dbReference type="GO" id="GO:0005634">
    <property type="term" value="C:nucleus"/>
    <property type="evidence" value="ECO:0007669"/>
    <property type="project" value="TreeGrafter"/>
</dbReference>
<dbReference type="PANTHER" id="PTHR31859:SF21">
    <property type="entry name" value="INCLUSION BODY CLEARANCE PROTEIN IML2"/>
    <property type="match status" value="1"/>
</dbReference>
<dbReference type="InterPro" id="IPR019412">
    <property type="entry name" value="IML2/TPR_39"/>
</dbReference>
<dbReference type="GO" id="GO:0005741">
    <property type="term" value="C:mitochondrial outer membrane"/>
    <property type="evidence" value="ECO:0007669"/>
    <property type="project" value="TreeGrafter"/>
</dbReference>
<name>R4XDC1_TAPDE</name>
<dbReference type="OrthoDB" id="2154985at2759"/>
<keyword evidence="2" id="KW-1185">Reference proteome</keyword>
<dbReference type="Proteomes" id="UP000013776">
    <property type="component" value="Unassembled WGS sequence"/>
</dbReference>
<dbReference type="eggNOG" id="KOG3783">
    <property type="taxonomic scope" value="Eukaryota"/>
</dbReference>
<protein>
    <submittedName>
        <fullName evidence="1">Mitochondrial outer membrane protein C83.16c</fullName>
    </submittedName>
</protein>
<organism evidence="1 2">
    <name type="scientific">Taphrina deformans (strain PYCC 5710 / ATCC 11124 / CBS 356.35 / IMI 108563 / JCM 9778 / NBRC 8474)</name>
    <name type="common">Peach leaf curl fungus</name>
    <name type="synonym">Lalaria deformans</name>
    <dbReference type="NCBI Taxonomy" id="1097556"/>
    <lineage>
        <taxon>Eukaryota</taxon>
        <taxon>Fungi</taxon>
        <taxon>Dikarya</taxon>
        <taxon>Ascomycota</taxon>
        <taxon>Taphrinomycotina</taxon>
        <taxon>Taphrinomycetes</taxon>
        <taxon>Taphrinales</taxon>
        <taxon>Taphrinaceae</taxon>
        <taxon>Taphrina</taxon>
    </lineage>
</organism>
<evidence type="ECO:0000313" key="1">
    <source>
        <dbReference type="EMBL" id="CCG82403.1"/>
    </source>
</evidence>
<dbReference type="GO" id="GO:0005829">
    <property type="term" value="C:cytosol"/>
    <property type="evidence" value="ECO:0007669"/>
    <property type="project" value="TreeGrafter"/>
</dbReference>
<dbReference type="STRING" id="1097556.R4XDC1"/>
<accession>R4XDC1</accession>
<reference evidence="1 2" key="1">
    <citation type="journal article" date="2013" name="MBio">
        <title>Genome sequencing of the plant pathogen Taphrina deformans, the causal agent of peach leaf curl.</title>
        <authorList>
            <person name="Cisse O.H."/>
            <person name="Almeida J.M.G.C.F."/>
            <person name="Fonseca A."/>
            <person name="Kumar A.A."/>
            <person name="Salojaervi J."/>
            <person name="Overmyer K."/>
            <person name="Hauser P.M."/>
            <person name="Pagni M."/>
        </authorList>
    </citation>
    <scope>NUCLEOTIDE SEQUENCE [LARGE SCALE GENOMIC DNA]</scope>
    <source>
        <strain evidence="2">PYCC 5710 / ATCC 11124 / CBS 356.35 / IMI 108563 / JCM 9778 / NBRC 8474</strain>
    </source>
</reference>
<evidence type="ECO:0000313" key="2">
    <source>
        <dbReference type="Proteomes" id="UP000013776"/>
    </source>
</evidence>
<dbReference type="EMBL" id="CAHR02000083">
    <property type="protein sequence ID" value="CCG82403.1"/>
    <property type="molecule type" value="Genomic_DNA"/>
</dbReference>